<organism evidence="1 2">
    <name type="scientific">Dentiscutata heterogama</name>
    <dbReference type="NCBI Taxonomy" id="1316150"/>
    <lineage>
        <taxon>Eukaryota</taxon>
        <taxon>Fungi</taxon>
        <taxon>Fungi incertae sedis</taxon>
        <taxon>Mucoromycota</taxon>
        <taxon>Glomeromycotina</taxon>
        <taxon>Glomeromycetes</taxon>
        <taxon>Diversisporales</taxon>
        <taxon>Gigasporaceae</taxon>
        <taxon>Dentiscutata</taxon>
    </lineage>
</organism>
<dbReference type="EMBL" id="CAJVPU010000751">
    <property type="protein sequence ID" value="CAG8461073.1"/>
    <property type="molecule type" value="Genomic_DNA"/>
</dbReference>
<evidence type="ECO:0000313" key="2">
    <source>
        <dbReference type="Proteomes" id="UP000789702"/>
    </source>
</evidence>
<keyword evidence="2" id="KW-1185">Reference proteome</keyword>
<dbReference type="Proteomes" id="UP000789702">
    <property type="component" value="Unassembled WGS sequence"/>
</dbReference>
<comment type="caution">
    <text evidence="1">The sequence shown here is derived from an EMBL/GenBank/DDBJ whole genome shotgun (WGS) entry which is preliminary data.</text>
</comment>
<evidence type="ECO:0000313" key="1">
    <source>
        <dbReference type="EMBL" id="CAG8461073.1"/>
    </source>
</evidence>
<protein>
    <submittedName>
        <fullName evidence="1">3158_t:CDS:1</fullName>
    </submittedName>
</protein>
<name>A0ACA9K9Q7_9GLOM</name>
<reference evidence="1" key="1">
    <citation type="submission" date="2021-06" db="EMBL/GenBank/DDBJ databases">
        <authorList>
            <person name="Kallberg Y."/>
            <person name="Tangrot J."/>
            <person name="Rosling A."/>
        </authorList>
    </citation>
    <scope>NUCLEOTIDE SEQUENCE</scope>
    <source>
        <strain evidence="1">IL203A</strain>
    </source>
</reference>
<gene>
    <name evidence="1" type="ORF">DHETER_LOCUS1286</name>
</gene>
<proteinExistence type="predicted"/>
<sequence length="50" mass="5805">MSQQQFNDKRFKSSTAGVSREEKGKHCDDMALQWHLNKVQAHEAQSPFKD</sequence>
<accession>A0ACA9K9Q7</accession>